<dbReference type="PANTHER" id="PTHR32432">
    <property type="entry name" value="CELL DIVISION PROTEIN FTSA-RELATED"/>
    <property type="match status" value="1"/>
</dbReference>
<dbReference type="Gene3D" id="3.30.1490.300">
    <property type="match status" value="1"/>
</dbReference>
<reference evidence="2 3" key="1">
    <citation type="submission" date="2018-12" db="EMBL/GenBank/DDBJ databases">
        <authorList>
            <consortium name="Pathogen Informatics"/>
        </authorList>
    </citation>
    <scope>NUCLEOTIDE SEQUENCE [LARGE SCALE GENOMIC DNA]</scope>
    <source>
        <strain evidence="2 3">NCTC10296</strain>
    </source>
</reference>
<dbReference type="AlphaFoldDB" id="A0A1X3CWP6"/>
<dbReference type="OrthoDB" id="9773403at2"/>
<dbReference type="KEGG" id="nci:NCTC10296_00096"/>
<dbReference type="CDD" id="cd24049">
    <property type="entry name" value="ASKHA_NBD_PilM"/>
    <property type="match status" value="1"/>
</dbReference>
<dbReference type="STRING" id="493.BWD07_07670"/>
<accession>A0A1X3CWP6</accession>
<feature type="region of interest" description="Disordered" evidence="1">
    <location>
        <begin position="1"/>
        <end position="20"/>
    </location>
</feature>
<dbReference type="InterPro" id="IPR043129">
    <property type="entry name" value="ATPase_NBD"/>
</dbReference>
<name>A0A1X3CWP6_9NEIS</name>
<evidence type="ECO:0000313" key="2">
    <source>
        <dbReference type="EMBL" id="VEE98956.1"/>
    </source>
</evidence>
<dbReference type="Gene3D" id="3.30.420.40">
    <property type="match status" value="2"/>
</dbReference>
<dbReference type="SUPFAM" id="SSF53067">
    <property type="entry name" value="Actin-like ATPase domain"/>
    <property type="match status" value="2"/>
</dbReference>
<dbReference type="PIRSF" id="PIRSF019169">
    <property type="entry name" value="PilM"/>
    <property type="match status" value="1"/>
</dbReference>
<sequence length="365" mass="40875">MRLLKNQNNTTNKASAGLTSRGSVGVDISQKAIKMVQLTGRSLNQIQLEKYVITKLPKNIIRGNQIQDYDQLVSYLQHAYNQLNTTSKNIVAAMPQGMATVETAIHPRESEMSLEAFVENEISQFGAIEEMNYDYQVMGNSIMPLGKQVLLVAARKEDIEPRIEALESANLNPAYMDVDLFAQSNAFSFWINQHAPELTDEKIAVIDVGDNQMQAMVLQKGQILYKQETTVSGEQLIQLIQRTYQVTEDEAENMKTSMESRPLDYQSQIADRFNIQVAQEIQRVLQFYYTTQASDQFSSVKHIFLTGSASLQEGLPETVFSQTNTATQCVSPIIYATHSKKIDLSQLQQDAALLTTAFGLALRGL</sequence>
<organism evidence="2 3">
    <name type="scientific">Neisseria canis</name>
    <dbReference type="NCBI Taxonomy" id="493"/>
    <lineage>
        <taxon>Bacteria</taxon>
        <taxon>Pseudomonadati</taxon>
        <taxon>Pseudomonadota</taxon>
        <taxon>Betaproteobacteria</taxon>
        <taxon>Neisseriales</taxon>
        <taxon>Neisseriaceae</taxon>
        <taxon>Neisseria</taxon>
    </lineage>
</organism>
<dbReference type="Proteomes" id="UP000279284">
    <property type="component" value="Chromosome"/>
</dbReference>
<proteinExistence type="predicted"/>
<dbReference type="EMBL" id="LR134313">
    <property type="protein sequence ID" value="VEE98956.1"/>
    <property type="molecule type" value="Genomic_DNA"/>
</dbReference>
<gene>
    <name evidence="2" type="ORF">NCTC10296_00096</name>
</gene>
<dbReference type="InterPro" id="IPR050696">
    <property type="entry name" value="FtsA/MreB"/>
</dbReference>
<dbReference type="InterPro" id="IPR005883">
    <property type="entry name" value="PilM"/>
</dbReference>
<keyword evidence="3" id="KW-1185">Reference proteome</keyword>
<protein>
    <submittedName>
        <fullName evidence="2">PilM</fullName>
    </submittedName>
</protein>
<dbReference type="RefSeq" id="WP_085416766.1">
    <property type="nucleotide sequence ID" value="NZ_CAUJPY010000014.1"/>
</dbReference>
<dbReference type="PANTHER" id="PTHR32432:SF3">
    <property type="entry name" value="ETHANOLAMINE UTILIZATION PROTEIN EUTJ"/>
    <property type="match status" value="1"/>
</dbReference>
<evidence type="ECO:0000256" key="1">
    <source>
        <dbReference type="SAM" id="MobiDB-lite"/>
    </source>
</evidence>
<evidence type="ECO:0000313" key="3">
    <source>
        <dbReference type="Proteomes" id="UP000279284"/>
    </source>
</evidence>
<dbReference type="Pfam" id="PF11104">
    <property type="entry name" value="PilM_2"/>
    <property type="match status" value="1"/>
</dbReference>
<dbReference type="NCBIfam" id="TIGR01175">
    <property type="entry name" value="pilM"/>
    <property type="match status" value="1"/>
</dbReference>